<reference evidence="1" key="1">
    <citation type="journal article" date="2021" name="Nat. Commun.">
        <title>Genetic determinants of endophytism in the Arabidopsis root mycobiome.</title>
        <authorList>
            <person name="Mesny F."/>
            <person name="Miyauchi S."/>
            <person name="Thiergart T."/>
            <person name="Pickel B."/>
            <person name="Atanasova L."/>
            <person name="Karlsson M."/>
            <person name="Huettel B."/>
            <person name="Barry K.W."/>
            <person name="Haridas S."/>
            <person name="Chen C."/>
            <person name="Bauer D."/>
            <person name="Andreopoulos W."/>
            <person name="Pangilinan J."/>
            <person name="LaButti K."/>
            <person name="Riley R."/>
            <person name="Lipzen A."/>
            <person name="Clum A."/>
            <person name="Drula E."/>
            <person name="Henrissat B."/>
            <person name="Kohler A."/>
            <person name="Grigoriev I.V."/>
            <person name="Martin F.M."/>
            <person name="Hacquard S."/>
        </authorList>
    </citation>
    <scope>NUCLEOTIDE SEQUENCE</scope>
    <source>
        <strain evidence="1">MPI-CAGE-CH-0243</strain>
    </source>
</reference>
<comment type="caution">
    <text evidence="1">The sequence shown here is derived from an EMBL/GenBank/DDBJ whole genome shotgun (WGS) entry which is preliminary data.</text>
</comment>
<evidence type="ECO:0008006" key="3">
    <source>
        <dbReference type="Google" id="ProtNLM"/>
    </source>
</evidence>
<evidence type="ECO:0000313" key="2">
    <source>
        <dbReference type="Proteomes" id="UP000700596"/>
    </source>
</evidence>
<proteinExistence type="predicted"/>
<dbReference type="InterPro" id="IPR043504">
    <property type="entry name" value="Peptidase_S1_PA_chymotrypsin"/>
</dbReference>
<organism evidence="1 2">
    <name type="scientific">Dendryphion nanum</name>
    <dbReference type="NCBI Taxonomy" id="256645"/>
    <lineage>
        <taxon>Eukaryota</taxon>
        <taxon>Fungi</taxon>
        <taxon>Dikarya</taxon>
        <taxon>Ascomycota</taxon>
        <taxon>Pezizomycotina</taxon>
        <taxon>Dothideomycetes</taxon>
        <taxon>Pleosporomycetidae</taxon>
        <taxon>Pleosporales</taxon>
        <taxon>Torulaceae</taxon>
        <taxon>Dendryphion</taxon>
    </lineage>
</organism>
<accession>A0A9P9D4M4</accession>
<keyword evidence="2" id="KW-1185">Reference proteome</keyword>
<dbReference type="OrthoDB" id="3561993at2759"/>
<name>A0A9P9D4M4_9PLEO</name>
<dbReference type="EMBL" id="JAGMWT010000021">
    <property type="protein sequence ID" value="KAH7112508.1"/>
    <property type="molecule type" value="Genomic_DNA"/>
</dbReference>
<dbReference type="InterPro" id="IPR009003">
    <property type="entry name" value="Peptidase_S1_PA"/>
</dbReference>
<sequence length="377" mass="41040">MPAETHAAPEGSLKPPVLGTGFLVNIPFTKKYCVITAGHNVARPNEGRANRVEVSFPGGFTFTAQASELFVSRVYGAKPTLSDGDPSSLSDYALIAVDRAKHAPPQSPLGGCSLSILPSRSELLHTGGTVYGYNPSAGIQSKETSPFLRPVKADVLEYEKNTQPGVSGGPIFVSYKAGNMRREAAIGIHNYHGRATRITMTVMLEILSWIDDYGVMRTFEDANRPGVYFQSTTGTSPRLVGRPGPSPNAVFKLVPVYIAKESSGDEEDPESEHGFALLAAHNKPEKAGMHYFVSIEEGKREEGYRVCLREDNVPQRSTTLCMWDREPAKTLALMTDSTAMLSITPTDRMPCECGCITKDDMVEVVDLDETEFLISKV</sequence>
<dbReference type="SUPFAM" id="SSF50494">
    <property type="entry name" value="Trypsin-like serine proteases"/>
    <property type="match status" value="1"/>
</dbReference>
<protein>
    <recommendedName>
        <fullName evidence="3">Serine protease</fullName>
    </recommendedName>
</protein>
<dbReference type="Proteomes" id="UP000700596">
    <property type="component" value="Unassembled WGS sequence"/>
</dbReference>
<evidence type="ECO:0000313" key="1">
    <source>
        <dbReference type="EMBL" id="KAH7112508.1"/>
    </source>
</evidence>
<gene>
    <name evidence="1" type="ORF">B0J11DRAFT_597879</name>
</gene>
<dbReference type="Gene3D" id="2.40.10.10">
    <property type="entry name" value="Trypsin-like serine proteases"/>
    <property type="match status" value="2"/>
</dbReference>
<dbReference type="AlphaFoldDB" id="A0A9P9D4M4"/>